<proteinExistence type="predicted"/>
<accession>A0A2Z4Q8G4</accession>
<gene>
    <name evidence="1" type="primary">40</name>
    <name evidence="1" type="ORF">PBI_SUZY_40</name>
</gene>
<protein>
    <submittedName>
        <fullName evidence="1">Uncharacterized protein</fullName>
    </submittedName>
</protein>
<dbReference type="KEGG" id="vg:54993559"/>
<name>A0A2Z4Q8G4_9CAUD</name>
<organism evidence="1 2">
    <name type="scientific">Gordonia phage Suzy</name>
    <dbReference type="NCBI Taxonomy" id="2201430"/>
    <lineage>
        <taxon>Viruses</taxon>
        <taxon>Duplodnaviria</taxon>
        <taxon>Heunggongvirae</taxon>
        <taxon>Uroviricota</taxon>
        <taxon>Caudoviricetes</taxon>
        <taxon>Terapinvirus</taxon>
        <taxon>Terapinvirus suzy</taxon>
    </lineage>
</organism>
<evidence type="ECO:0000313" key="1">
    <source>
        <dbReference type="EMBL" id="AWY06145.1"/>
    </source>
</evidence>
<sequence>MKAQYGSPPEPTPEEEAFAEKAIAVMGELGLPAEYRHIVEDLLCTWEPEDIDHEKVEAMYAVHRGTGAM</sequence>
<dbReference type="EMBL" id="MH271313">
    <property type="protein sequence ID" value="AWY06145.1"/>
    <property type="molecule type" value="Genomic_DNA"/>
</dbReference>
<reference evidence="2" key="1">
    <citation type="submission" date="2018-04" db="EMBL/GenBank/DDBJ databases">
        <authorList>
            <person name="Harrington T."/>
            <person name="Washburn E."/>
            <person name="Bricker J."/>
            <person name="McKinney A."/>
            <person name="Betsko A.J."/>
            <person name="Garlena R.A."/>
            <person name="Russell D.A."/>
            <person name="Pope W.A."/>
            <person name="Jacobs-Sera D."/>
            <person name="Hatfull G.F."/>
        </authorList>
    </citation>
    <scope>NUCLEOTIDE SEQUENCE [LARGE SCALE GENOMIC DNA]</scope>
</reference>
<keyword evidence="2" id="KW-1185">Reference proteome</keyword>
<evidence type="ECO:0000313" key="2">
    <source>
        <dbReference type="Proteomes" id="UP000250774"/>
    </source>
</evidence>
<dbReference type="Proteomes" id="UP000250774">
    <property type="component" value="Segment"/>
</dbReference>
<dbReference type="RefSeq" id="YP_009803001.1">
    <property type="nucleotide sequence ID" value="NC_047990.1"/>
</dbReference>
<dbReference type="GeneID" id="54993559"/>